<organism evidence="1 2">
    <name type="scientific">Solanum bulbocastanum</name>
    <name type="common">Wild potato</name>
    <dbReference type="NCBI Taxonomy" id="147425"/>
    <lineage>
        <taxon>Eukaryota</taxon>
        <taxon>Viridiplantae</taxon>
        <taxon>Streptophyta</taxon>
        <taxon>Embryophyta</taxon>
        <taxon>Tracheophyta</taxon>
        <taxon>Spermatophyta</taxon>
        <taxon>Magnoliopsida</taxon>
        <taxon>eudicotyledons</taxon>
        <taxon>Gunneridae</taxon>
        <taxon>Pentapetalae</taxon>
        <taxon>asterids</taxon>
        <taxon>lamiids</taxon>
        <taxon>Solanales</taxon>
        <taxon>Solanaceae</taxon>
        <taxon>Solanoideae</taxon>
        <taxon>Solaneae</taxon>
        <taxon>Solanum</taxon>
    </lineage>
</organism>
<dbReference type="AlphaFoldDB" id="A0AAN8YH48"/>
<name>A0AAN8YH48_SOLBU</name>
<evidence type="ECO:0000313" key="2">
    <source>
        <dbReference type="Proteomes" id="UP001371456"/>
    </source>
</evidence>
<protein>
    <submittedName>
        <fullName evidence="1">Uncharacterized protein</fullName>
    </submittedName>
</protein>
<evidence type="ECO:0000313" key="1">
    <source>
        <dbReference type="EMBL" id="KAK6791756.1"/>
    </source>
</evidence>
<dbReference type="PANTHER" id="PTHR33710">
    <property type="entry name" value="BNAC02G09200D PROTEIN"/>
    <property type="match status" value="1"/>
</dbReference>
<dbReference type="EMBL" id="JBANQN010000004">
    <property type="protein sequence ID" value="KAK6791756.1"/>
    <property type="molecule type" value="Genomic_DNA"/>
</dbReference>
<comment type="caution">
    <text evidence="1">The sequence shown here is derived from an EMBL/GenBank/DDBJ whole genome shotgun (WGS) entry which is preliminary data.</text>
</comment>
<keyword evidence="2" id="KW-1185">Reference proteome</keyword>
<proteinExistence type="predicted"/>
<gene>
    <name evidence="1" type="ORF">RDI58_010837</name>
</gene>
<accession>A0AAN8YH48</accession>
<dbReference type="PANTHER" id="PTHR33710:SF65">
    <property type="entry name" value="ENDONUCLEASE_EXONUCLEASE_PHOSPHATASE"/>
    <property type="match status" value="1"/>
</dbReference>
<reference evidence="1 2" key="1">
    <citation type="submission" date="2024-02" db="EMBL/GenBank/DDBJ databases">
        <title>de novo genome assembly of Solanum bulbocastanum strain 11H21.</title>
        <authorList>
            <person name="Hosaka A.J."/>
        </authorList>
    </citation>
    <scope>NUCLEOTIDE SEQUENCE [LARGE SCALE GENOMIC DNA]</scope>
    <source>
        <tissue evidence="1">Young leaves</tissue>
    </source>
</reference>
<dbReference type="InterPro" id="IPR036691">
    <property type="entry name" value="Endo/exonu/phosph_ase_sf"/>
</dbReference>
<sequence length="177" mass="21119">MGTHKQVIHGLVKGRGSDMIFDLRMFYDLHICLDRRDMSYDLNQYNMRCRQPWLVMDDFNFILHVEDIIVGSQVWETELRDFKQCLLETRSTELKIVGRNYTWTNGHTYSSIDKALVNVMQLQSWTHLECNILDPRFSNHSHLCVTIEVMENARPKPFRFFKYLANHPKFMQTVENN</sequence>
<dbReference type="Gene3D" id="3.60.10.10">
    <property type="entry name" value="Endonuclease/exonuclease/phosphatase"/>
    <property type="match status" value="1"/>
</dbReference>
<dbReference type="SUPFAM" id="SSF56219">
    <property type="entry name" value="DNase I-like"/>
    <property type="match status" value="1"/>
</dbReference>
<dbReference type="Proteomes" id="UP001371456">
    <property type="component" value="Unassembled WGS sequence"/>
</dbReference>